<evidence type="ECO:0000259" key="5">
    <source>
        <dbReference type="PROSITE" id="PS50931"/>
    </source>
</evidence>
<evidence type="ECO:0000256" key="3">
    <source>
        <dbReference type="ARBA" id="ARBA00023125"/>
    </source>
</evidence>
<protein>
    <submittedName>
        <fullName evidence="6">LysR substrate-binding domain-containing protein</fullName>
    </submittedName>
</protein>
<evidence type="ECO:0000256" key="2">
    <source>
        <dbReference type="ARBA" id="ARBA00023015"/>
    </source>
</evidence>
<dbReference type="Pfam" id="PF00126">
    <property type="entry name" value="HTH_1"/>
    <property type="match status" value="1"/>
</dbReference>
<reference evidence="6 7" key="1">
    <citation type="submission" date="2024-03" db="EMBL/GenBank/DDBJ databases">
        <title>Draft genome sequence of Pseudonocardia nematodicida JCM 31783.</title>
        <authorList>
            <person name="Butdee W."/>
            <person name="Duangmal K."/>
        </authorList>
    </citation>
    <scope>NUCLEOTIDE SEQUENCE [LARGE SCALE GENOMIC DNA]</scope>
    <source>
        <strain evidence="6 7">JCM 31783</strain>
    </source>
</reference>
<dbReference type="Gene3D" id="1.10.10.10">
    <property type="entry name" value="Winged helix-like DNA-binding domain superfamily/Winged helix DNA-binding domain"/>
    <property type="match status" value="1"/>
</dbReference>
<dbReference type="RefSeq" id="WP_349299966.1">
    <property type="nucleotide sequence ID" value="NZ_JBEDNQ010000009.1"/>
</dbReference>
<evidence type="ECO:0000256" key="4">
    <source>
        <dbReference type="ARBA" id="ARBA00023163"/>
    </source>
</evidence>
<dbReference type="PRINTS" id="PR00039">
    <property type="entry name" value="HTHLYSR"/>
</dbReference>
<evidence type="ECO:0000313" key="7">
    <source>
        <dbReference type="Proteomes" id="UP001494902"/>
    </source>
</evidence>
<name>A0ABV1KFD7_9PSEU</name>
<dbReference type="InterPro" id="IPR036390">
    <property type="entry name" value="WH_DNA-bd_sf"/>
</dbReference>
<gene>
    <name evidence="6" type="ORF">WIS52_20685</name>
</gene>
<dbReference type="InterPro" id="IPR000847">
    <property type="entry name" value="LysR_HTH_N"/>
</dbReference>
<keyword evidence="7" id="KW-1185">Reference proteome</keyword>
<keyword evidence="2" id="KW-0805">Transcription regulation</keyword>
<dbReference type="InterPro" id="IPR036388">
    <property type="entry name" value="WH-like_DNA-bd_sf"/>
</dbReference>
<evidence type="ECO:0000256" key="1">
    <source>
        <dbReference type="ARBA" id="ARBA00009437"/>
    </source>
</evidence>
<proteinExistence type="inferred from homology"/>
<dbReference type="Pfam" id="PF03466">
    <property type="entry name" value="LysR_substrate"/>
    <property type="match status" value="1"/>
</dbReference>
<organism evidence="6 7">
    <name type="scientific">Pseudonocardia nematodicida</name>
    <dbReference type="NCBI Taxonomy" id="1206997"/>
    <lineage>
        <taxon>Bacteria</taxon>
        <taxon>Bacillati</taxon>
        <taxon>Actinomycetota</taxon>
        <taxon>Actinomycetes</taxon>
        <taxon>Pseudonocardiales</taxon>
        <taxon>Pseudonocardiaceae</taxon>
        <taxon>Pseudonocardia</taxon>
    </lineage>
</organism>
<dbReference type="PANTHER" id="PTHR30346">
    <property type="entry name" value="TRANSCRIPTIONAL DUAL REGULATOR HCAR-RELATED"/>
    <property type="match status" value="1"/>
</dbReference>
<comment type="caution">
    <text evidence="6">The sequence shown here is derived from an EMBL/GenBank/DDBJ whole genome shotgun (WGS) entry which is preliminary data.</text>
</comment>
<dbReference type="InterPro" id="IPR005119">
    <property type="entry name" value="LysR_subst-bd"/>
</dbReference>
<sequence>MFTLAQLEGFVAVAEELHYGRAAERLSLTQPPLSRRIQLLEQSLGVALFDRVGRGVVLTAAGRRFLTDARRLLELAESAVHAARRAGSGEEGTLVLGFTAATAYSSLDDVLAGFREAAPLVDVVLREQVSGTQFDGLLSGELDLGLTRPPVPPELASLPLSREPLRVAVPESHLLARETGPVAMPALDDEPMLMYSPIEARYFHEITVAAIRRARITPRYVQYVGQVHTALALAAAGAGIALVPAAAERLGLRGVVLRPLDDDGGFPVELVAAWRPGNDNPVLPAVLEALRAWAGEAAPPLTSARRRAARGPAAS</sequence>
<dbReference type="Proteomes" id="UP001494902">
    <property type="component" value="Unassembled WGS sequence"/>
</dbReference>
<feature type="domain" description="HTH lysR-type" evidence="5">
    <location>
        <begin position="2"/>
        <end position="59"/>
    </location>
</feature>
<comment type="similarity">
    <text evidence="1">Belongs to the LysR transcriptional regulatory family.</text>
</comment>
<dbReference type="EMBL" id="JBEDNQ010000009">
    <property type="protein sequence ID" value="MEQ3552891.1"/>
    <property type="molecule type" value="Genomic_DNA"/>
</dbReference>
<dbReference type="PROSITE" id="PS50931">
    <property type="entry name" value="HTH_LYSR"/>
    <property type="match status" value="1"/>
</dbReference>
<evidence type="ECO:0000313" key="6">
    <source>
        <dbReference type="EMBL" id="MEQ3552891.1"/>
    </source>
</evidence>
<accession>A0ABV1KFD7</accession>
<dbReference type="PANTHER" id="PTHR30346:SF0">
    <property type="entry name" value="HCA OPERON TRANSCRIPTIONAL ACTIVATOR HCAR"/>
    <property type="match status" value="1"/>
</dbReference>
<dbReference type="SUPFAM" id="SSF46785">
    <property type="entry name" value="Winged helix' DNA-binding domain"/>
    <property type="match status" value="1"/>
</dbReference>
<keyword evidence="3" id="KW-0238">DNA-binding</keyword>
<dbReference type="Gene3D" id="3.40.190.10">
    <property type="entry name" value="Periplasmic binding protein-like II"/>
    <property type="match status" value="2"/>
</dbReference>
<dbReference type="SUPFAM" id="SSF53850">
    <property type="entry name" value="Periplasmic binding protein-like II"/>
    <property type="match status" value="1"/>
</dbReference>
<keyword evidence="4" id="KW-0804">Transcription</keyword>